<feature type="compositionally biased region" description="Polar residues" evidence="3">
    <location>
        <begin position="387"/>
        <end position="402"/>
    </location>
</feature>
<keyword evidence="2" id="KW-0175">Coiled coil</keyword>
<keyword evidence="1" id="KW-0226">DNA condensation</keyword>
<dbReference type="InterPro" id="IPR011989">
    <property type="entry name" value="ARM-like"/>
</dbReference>
<dbReference type="Gene3D" id="1.25.10.10">
    <property type="entry name" value="Leucine-rich Repeat Variant"/>
    <property type="match status" value="1"/>
</dbReference>
<name>A0ABM3MYA2_GALME</name>
<evidence type="ECO:0000313" key="4">
    <source>
        <dbReference type="Proteomes" id="UP001652740"/>
    </source>
</evidence>
<evidence type="ECO:0000256" key="2">
    <source>
        <dbReference type="SAM" id="Coils"/>
    </source>
</evidence>
<evidence type="ECO:0000256" key="3">
    <source>
        <dbReference type="SAM" id="MobiDB-lite"/>
    </source>
</evidence>
<proteinExistence type="predicted"/>
<feature type="compositionally biased region" description="Basic and acidic residues" evidence="3">
    <location>
        <begin position="372"/>
        <end position="386"/>
    </location>
</feature>
<dbReference type="SUPFAM" id="SSF48371">
    <property type="entry name" value="ARM repeat"/>
    <property type="match status" value="1"/>
</dbReference>
<accession>A0ABM3MYA2</accession>
<dbReference type="PANTHER" id="PTHR14222">
    <property type="entry name" value="CONDENSIN"/>
    <property type="match status" value="1"/>
</dbReference>
<evidence type="ECO:0000256" key="1">
    <source>
        <dbReference type="ARBA" id="ARBA00023067"/>
    </source>
</evidence>
<sequence length="1213" mass="134977">MFKVIDELNTLHLDSLSDEWVQASYYSEFLEFGDIPSEYESILESVDIKTLFQSIIKSFDDWLNTTNSEDEKSWATLSNHVIHEKLLAIIAYYIDYGGKNILTKEYRNNALLASRLYYKLLLVPGYKAYHIYHSQLFAHSLVCLGFPKTMCENEDSYYNSKELTREVNSVIRELRHFVFDLQAIIKTLQLSPNDMNFEDILSNLVDITGGAIVNKLNVDKIELANISRVIYEMIDVLICEVNGDPNKNAIQLLFKCILPKLIAASVDCKNANNLVRASYVTYSGLLLSKYGKSALSGYTILLQHLCYTLDGLERAEVRSARVSLVIGLMSLLPQKSYRNIVKWLIKLSTTAKVSHRHIAMEMLSKLLSNEPEENKSKETTSEKEISDNASPPTTEQQSQTVATDVETQDKLEDNTENQHAASMSTDDESSQELPITQKGIDDHEMTEEEVEGLLHARAHTVPLTEVLRAVYERVTDVSGTLRTRALVLLAECIASDRLAIHQAVEELNGNGAVSRLMAAGARCVSDERAAVRRAAVTLLQRLLARYPNPPPTDLGILVSLCRDASILVRSAAITALGELVIQSPSDTMIDAFLSGPMHQLSDPENKVQEQVVTLLQQILLDRLQKYETTDVEDPLPWMFLAGITRHNMRRHLQKACTLLAKNSNSINHRLVDMLSTHLGAACDDRDLQCLVLLTSIARLVDYSDISFVLDYYYKLADDTKSRDARLLPLALELASVWARWAAAAARVALRHHLVQRLASGDGEGQYHTTGCRIACAALAAQLDPDNLQWATELMQLSEQRALSGTGGGELEEWMRAADLSLVAPVPPSPGLLKLFLDALTDPPPEWCEAQRGACVAGAGRLCVRSREAAAAAAPRLAALLHHPAAPLAARLNALHALTDICTRYTCIVEPLLGAVCGCVEASAPAPLRRAAARALTRLLLAGFLRLRTPLYYRYCALLADEDHDVREPAEYYVTSCLTADAIYHHFVDCVLHYNKEDSAGISFDARQLIYDVMLQRLSLVQKLNVQCRLAREVLQHAADSLDEHDDLPPALHAALLDAITLLCGPRMKLPKKPQNTGDADIEDLHERVTTNIVSHKMKRTVAEVVVPAVLQLYARMGPRGGQLAVYLVRIATDLLNDYRHEIEELIENDEELVERVQQFQETIGLAPPFGNTRNLVTASAPPEPDTPRAPRRRPRVPDGGAAPRSYKKRALRI</sequence>
<feature type="region of interest" description="Disordered" evidence="3">
    <location>
        <begin position="1170"/>
        <end position="1213"/>
    </location>
</feature>
<feature type="coiled-coil region" evidence="2">
    <location>
        <begin position="1128"/>
        <end position="1162"/>
    </location>
</feature>
<dbReference type="GeneID" id="113512530"/>
<dbReference type="InterPro" id="IPR026971">
    <property type="entry name" value="CND1/NCAPD3"/>
</dbReference>
<dbReference type="InterPro" id="IPR016024">
    <property type="entry name" value="ARM-type_fold"/>
</dbReference>
<gene>
    <name evidence="5" type="primary">LOC113512530</name>
</gene>
<protein>
    <submittedName>
        <fullName evidence="5">Condensin-2 complex subunit D3-like isoform X1</fullName>
    </submittedName>
</protein>
<dbReference type="Proteomes" id="UP001652740">
    <property type="component" value="Unplaced"/>
</dbReference>
<keyword evidence="4" id="KW-1185">Reference proteome</keyword>
<dbReference type="RefSeq" id="XP_052756210.1">
    <property type="nucleotide sequence ID" value="XM_052900250.1"/>
</dbReference>
<feature type="region of interest" description="Disordered" evidence="3">
    <location>
        <begin position="365"/>
        <end position="433"/>
    </location>
</feature>
<organism evidence="4 5">
    <name type="scientific">Galleria mellonella</name>
    <name type="common">Greater wax moth</name>
    <dbReference type="NCBI Taxonomy" id="7137"/>
    <lineage>
        <taxon>Eukaryota</taxon>
        <taxon>Metazoa</taxon>
        <taxon>Ecdysozoa</taxon>
        <taxon>Arthropoda</taxon>
        <taxon>Hexapoda</taxon>
        <taxon>Insecta</taxon>
        <taxon>Pterygota</taxon>
        <taxon>Neoptera</taxon>
        <taxon>Endopterygota</taxon>
        <taxon>Lepidoptera</taxon>
        <taxon>Glossata</taxon>
        <taxon>Ditrysia</taxon>
        <taxon>Pyraloidea</taxon>
        <taxon>Pyralidae</taxon>
        <taxon>Galleriinae</taxon>
        <taxon>Galleria</taxon>
    </lineage>
</organism>
<reference evidence="5" key="1">
    <citation type="submission" date="2025-08" db="UniProtKB">
        <authorList>
            <consortium name="RefSeq"/>
        </authorList>
    </citation>
    <scope>IDENTIFICATION</scope>
    <source>
        <tissue evidence="5">Whole larvae</tissue>
    </source>
</reference>
<dbReference type="PANTHER" id="PTHR14222:SF1">
    <property type="entry name" value="CONDENSIN-2 COMPLEX SUBUNIT D3"/>
    <property type="match status" value="1"/>
</dbReference>
<evidence type="ECO:0000313" key="5">
    <source>
        <dbReference type="RefSeq" id="XP_052756210.1"/>
    </source>
</evidence>